<dbReference type="SUPFAM" id="SSF56281">
    <property type="entry name" value="Metallo-hydrolase/oxidoreductase"/>
    <property type="match status" value="1"/>
</dbReference>
<dbReference type="SMART" id="SM00849">
    <property type="entry name" value="Lactamase_B"/>
    <property type="match status" value="1"/>
</dbReference>
<evidence type="ECO:0000313" key="3">
    <source>
        <dbReference type="Proteomes" id="UP000562027"/>
    </source>
</evidence>
<dbReference type="RefSeq" id="WP_184303593.1">
    <property type="nucleotide sequence ID" value="NZ_JACHLP010000010.1"/>
</dbReference>
<keyword evidence="3" id="KW-1185">Reference proteome</keyword>
<dbReference type="EMBL" id="JACHLP010000010">
    <property type="protein sequence ID" value="MBB4845514.1"/>
    <property type="molecule type" value="Genomic_DNA"/>
</dbReference>
<comment type="caution">
    <text evidence="2">The sequence shown here is derived from an EMBL/GenBank/DDBJ whole genome shotgun (WGS) entry which is preliminary data.</text>
</comment>
<dbReference type="InterPro" id="IPR001279">
    <property type="entry name" value="Metallo-B-lactamas"/>
</dbReference>
<name>A0A840LAB2_9BURK</name>
<dbReference type="InterPro" id="IPR036866">
    <property type="entry name" value="RibonucZ/Hydroxyglut_hydro"/>
</dbReference>
<evidence type="ECO:0000259" key="1">
    <source>
        <dbReference type="SMART" id="SM00849"/>
    </source>
</evidence>
<dbReference type="GO" id="GO:0016787">
    <property type="term" value="F:hydrolase activity"/>
    <property type="evidence" value="ECO:0007669"/>
    <property type="project" value="UniProtKB-KW"/>
</dbReference>
<gene>
    <name evidence="2" type="ORF">HNP55_004066</name>
</gene>
<dbReference type="CDD" id="cd06262">
    <property type="entry name" value="metallo-hydrolase-like_MBL-fold"/>
    <property type="match status" value="1"/>
</dbReference>
<keyword evidence="2" id="KW-0378">Hydrolase</keyword>
<dbReference type="Proteomes" id="UP000562027">
    <property type="component" value="Unassembled WGS sequence"/>
</dbReference>
<dbReference type="InterPro" id="IPR050855">
    <property type="entry name" value="NDM-1-like"/>
</dbReference>
<dbReference type="AlphaFoldDB" id="A0A840LAB2"/>
<protein>
    <submittedName>
        <fullName evidence="2">Glyoxylase-like metal-dependent hydrolase (Beta-lactamase superfamily II)</fullName>
    </submittedName>
</protein>
<sequence>MSSIPTLGQASLLPPDITLLERGWLSSNSLLLHDENQGAVLVDSGYGSHQEQTLALVQHALSPRPQPSLRLIANTHLHSDHCGGNALLSQRFGCEIAIPPGEFDAALNWDQQKLSYESTGQQCPRFKPDQILHPGSLIKQGERQWQVMAAPGHDPHSVILFEPESGVLVSADALWEHGFGIVFPAIKGEELAAEQGFAEVEASLDLIASLPARLVIPGHGPAFNDLAGALQRAHKKLDYFRKNPMRHARHAAKALIMFRLLEVGSQPRHSFVDGLIKTPVHQALWRAYFSRLDTGAWTEELLTELSHHGALKLSPEMELSAC</sequence>
<dbReference type="Pfam" id="PF00753">
    <property type="entry name" value="Lactamase_B"/>
    <property type="match status" value="1"/>
</dbReference>
<dbReference type="PANTHER" id="PTHR42951">
    <property type="entry name" value="METALLO-BETA-LACTAMASE DOMAIN-CONTAINING"/>
    <property type="match status" value="1"/>
</dbReference>
<feature type="domain" description="Metallo-beta-lactamase" evidence="1">
    <location>
        <begin position="26"/>
        <end position="219"/>
    </location>
</feature>
<dbReference type="Gene3D" id="3.60.15.10">
    <property type="entry name" value="Ribonuclease Z/Hydroxyacylglutathione hydrolase-like"/>
    <property type="match status" value="1"/>
</dbReference>
<accession>A0A840LAB2</accession>
<dbReference type="PANTHER" id="PTHR42951:SF17">
    <property type="entry name" value="METALLO-BETA-LACTAMASE DOMAIN-CONTAINING PROTEIN"/>
    <property type="match status" value="1"/>
</dbReference>
<evidence type="ECO:0000313" key="2">
    <source>
        <dbReference type="EMBL" id="MBB4845514.1"/>
    </source>
</evidence>
<organism evidence="2 3">
    <name type="scientific">Roseateles oligotrophus</name>
    <dbReference type="NCBI Taxonomy" id="1769250"/>
    <lineage>
        <taxon>Bacteria</taxon>
        <taxon>Pseudomonadati</taxon>
        <taxon>Pseudomonadota</taxon>
        <taxon>Betaproteobacteria</taxon>
        <taxon>Burkholderiales</taxon>
        <taxon>Sphaerotilaceae</taxon>
        <taxon>Roseateles</taxon>
    </lineage>
</organism>
<proteinExistence type="predicted"/>
<reference evidence="2 3" key="1">
    <citation type="submission" date="2020-08" db="EMBL/GenBank/DDBJ databases">
        <title>Functional genomics of gut bacteria from endangered species of beetles.</title>
        <authorList>
            <person name="Carlos-Shanley C."/>
        </authorList>
    </citation>
    <scope>NUCLEOTIDE SEQUENCE [LARGE SCALE GENOMIC DNA]</scope>
    <source>
        <strain evidence="2 3">S00239</strain>
    </source>
</reference>